<proteinExistence type="predicted"/>
<gene>
    <name evidence="1" type="ORF">E2K98_28785</name>
</gene>
<reference evidence="1 2" key="1">
    <citation type="submission" date="2019-03" db="EMBL/GenBank/DDBJ databases">
        <title>Bacillus niacini sp. nov. a Nicotinate-Metabolizing Mesophile Isolated from Soil.</title>
        <authorList>
            <person name="Zhang G."/>
        </authorList>
    </citation>
    <scope>NUCLEOTIDE SEQUENCE [LARGE SCALE GENOMIC DNA]</scope>
    <source>
        <strain evidence="1 2">WN066</strain>
    </source>
</reference>
<dbReference type="RefSeq" id="WP_133340253.1">
    <property type="nucleotide sequence ID" value="NZ_SMYO01000037.1"/>
</dbReference>
<comment type="caution">
    <text evidence="1">The sequence shown here is derived from an EMBL/GenBank/DDBJ whole genome shotgun (WGS) entry which is preliminary data.</text>
</comment>
<accession>A0A4R5VII5</accession>
<sequence>MEQKGEAVSVEELEKEVEIMLEENQSNEERKVEYAFVLNDFFKQDFLDPEEVLDKNKGKAARETRVYVCLKLEYENNTFLIPLRRDLAGMPGHPLFQKACYPVPSENKPDAGLDFRKIIVVNEPSLYRIDEAKISAKQRNTMQDNFEVIKNLAIDYIDGFKKAARKNRQKREPLYKYSALNNFLEELGIK</sequence>
<dbReference type="Proteomes" id="UP000295132">
    <property type="component" value="Unassembled WGS sequence"/>
</dbReference>
<evidence type="ECO:0000313" key="1">
    <source>
        <dbReference type="EMBL" id="TDK54768.1"/>
    </source>
</evidence>
<dbReference type="EMBL" id="SMYO01000037">
    <property type="protein sequence ID" value="TDK54768.1"/>
    <property type="molecule type" value="Genomic_DNA"/>
</dbReference>
<name>A0A4R5VII5_9BACI</name>
<protein>
    <submittedName>
        <fullName evidence="1">Uncharacterized protein</fullName>
    </submittedName>
</protein>
<dbReference type="AlphaFoldDB" id="A0A4R5VII5"/>
<evidence type="ECO:0000313" key="2">
    <source>
        <dbReference type="Proteomes" id="UP000295132"/>
    </source>
</evidence>
<organism evidence="1 2">
    <name type="scientific">Bacillus salipaludis</name>
    <dbReference type="NCBI Taxonomy" id="2547811"/>
    <lineage>
        <taxon>Bacteria</taxon>
        <taxon>Bacillati</taxon>
        <taxon>Bacillota</taxon>
        <taxon>Bacilli</taxon>
        <taxon>Bacillales</taxon>
        <taxon>Bacillaceae</taxon>
        <taxon>Bacillus</taxon>
    </lineage>
</organism>